<dbReference type="AlphaFoldDB" id="A0A699K888"/>
<accession>A0A699K888</accession>
<gene>
    <name evidence="2" type="ORF">Tci_646128</name>
</gene>
<reference evidence="2" key="1">
    <citation type="journal article" date="2019" name="Sci. Rep.">
        <title>Draft genome of Tanacetum cinerariifolium, the natural source of mosquito coil.</title>
        <authorList>
            <person name="Yamashiro T."/>
            <person name="Shiraishi A."/>
            <person name="Satake H."/>
            <person name="Nakayama K."/>
        </authorList>
    </citation>
    <scope>NUCLEOTIDE SEQUENCE</scope>
</reference>
<organism evidence="2">
    <name type="scientific">Tanacetum cinerariifolium</name>
    <name type="common">Dalmatian daisy</name>
    <name type="synonym">Chrysanthemum cinerariifolium</name>
    <dbReference type="NCBI Taxonomy" id="118510"/>
    <lineage>
        <taxon>Eukaryota</taxon>
        <taxon>Viridiplantae</taxon>
        <taxon>Streptophyta</taxon>
        <taxon>Embryophyta</taxon>
        <taxon>Tracheophyta</taxon>
        <taxon>Spermatophyta</taxon>
        <taxon>Magnoliopsida</taxon>
        <taxon>eudicotyledons</taxon>
        <taxon>Gunneridae</taxon>
        <taxon>Pentapetalae</taxon>
        <taxon>asterids</taxon>
        <taxon>campanulids</taxon>
        <taxon>Asterales</taxon>
        <taxon>Asteraceae</taxon>
        <taxon>Asteroideae</taxon>
        <taxon>Anthemideae</taxon>
        <taxon>Anthemidinae</taxon>
        <taxon>Tanacetum</taxon>
    </lineage>
</organism>
<evidence type="ECO:0000313" key="2">
    <source>
        <dbReference type="EMBL" id="GFA74156.1"/>
    </source>
</evidence>
<evidence type="ECO:0000256" key="1">
    <source>
        <dbReference type="SAM" id="MobiDB-lite"/>
    </source>
</evidence>
<dbReference type="EMBL" id="BKCJ010479163">
    <property type="protein sequence ID" value="GFA74156.1"/>
    <property type="molecule type" value="Genomic_DNA"/>
</dbReference>
<proteinExistence type="predicted"/>
<feature type="region of interest" description="Disordered" evidence="1">
    <location>
        <begin position="44"/>
        <end position="69"/>
    </location>
</feature>
<feature type="non-terminal residue" evidence="2">
    <location>
        <position position="1"/>
    </location>
</feature>
<comment type="caution">
    <text evidence="2">The sequence shown here is derived from an EMBL/GenBank/DDBJ whole genome shotgun (WGS) entry which is preliminary data.</text>
</comment>
<sequence>GLTETAGIRLTETAGIRLTETAGIRLTETAGILSILTLHTETLPSHSMTSKPNCHMPSNSSKRINSQEE</sequence>
<name>A0A699K888_TANCI</name>
<protein>
    <submittedName>
        <fullName evidence="2">Uncharacterized protein</fullName>
    </submittedName>
</protein>